<dbReference type="InterPro" id="IPR007969">
    <property type="entry name" value="DUF732"/>
</dbReference>
<feature type="chain" id="PRO_5039383957" description="DUF732 domain-containing protein" evidence="1">
    <location>
        <begin position="21"/>
        <end position="127"/>
    </location>
</feature>
<proteinExistence type="predicted"/>
<dbReference type="OrthoDB" id="4737207at2"/>
<evidence type="ECO:0000313" key="3">
    <source>
        <dbReference type="EMBL" id="ORW36653.1"/>
    </source>
</evidence>
<comment type="caution">
    <text evidence="3">The sequence shown here is derived from an EMBL/GenBank/DDBJ whole genome shotgun (WGS) entry which is preliminary data.</text>
</comment>
<name>A0A1X2A3Z3_9MYCO</name>
<sequence>MFVRAALIAAAIFAGESAVAGIGFAGPARADAVDDAFLQDLDNHGVQYGDPVDAMRVAMVDVCGRLDSHPWESISDVVSGVATNNNWSNADSAYLTGAAIAAYCPQYKALVNAPPTDTPNASTVPVV</sequence>
<protein>
    <recommendedName>
        <fullName evidence="2">DUF732 domain-containing protein</fullName>
    </recommendedName>
</protein>
<feature type="domain" description="DUF732" evidence="2">
    <location>
        <begin position="34"/>
        <end position="106"/>
    </location>
</feature>
<gene>
    <name evidence="3" type="ORF">AWB90_26320</name>
</gene>
<organism evidence="3 4">
    <name type="scientific">Mycobacterium paraense</name>
    <dbReference type="NCBI Taxonomy" id="767916"/>
    <lineage>
        <taxon>Bacteria</taxon>
        <taxon>Bacillati</taxon>
        <taxon>Actinomycetota</taxon>
        <taxon>Actinomycetes</taxon>
        <taxon>Mycobacteriales</taxon>
        <taxon>Mycobacteriaceae</taxon>
        <taxon>Mycobacterium</taxon>
        <taxon>Mycobacterium simiae complex</taxon>
    </lineage>
</organism>
<dbReference type="EMBL" id="LQPN01000080">
    <property type="protein sequence ID" value="ORW36653.1"/>
    <property type="molecule type" value="Genomic_DNA"/>
</dbReference>
<dbReference type="Pfam" id="PF05305">
    <property type="entry name" value="DUF732"/>
    <property type="match status" value="1"/>
</dbReference>
<evidence type="ECO:0000256" key="1">
    <source>
        <dbReference type="SAM" id="SignalP"/>
    </source>
</evidence>
<reference evidence="3 4" key="1">
    <citation type="journal article" date="2015" name="Emerg. Microbes Infect.">
        <title>Characterization of 17 strains belonging to the Mycobacterium simiae complex and description of Mycobacterium paraense sp. nov.</title>
        <authorList>
            <person name="Fusco da Costa A.R."/>
            <person name="Fedrizzi T."/>
            <person name="Lopes M.L."/>
            <person name="Pecorari M."/>
            <person name="Oliveira da Costa W.L."/>
            <person name="Giacobazzi E."/>
            <person name="da Costa Bahia J.R."/>
            <person name="De Sanctis V."/>
            <person name="Batista Lima K.V."/>
            <person name="Bertorelli R."/>
            <person name="Grottola A."/>
            <person name="Fabio A."/>
            <person name="Mariottini A."/>
            <person name="Ferretti P."/>
            <person name="Di Leva F."/>
            <person name="Fregni Serpini G."/>
            <person name="Tagliazucchi S."/>
            <person name="Rumpianesi F."/>
            <person name="Jousson O."/>
            <person name="Segata N."/>
            <person name="Tortoli E."/>
        </authorList>
    </citation>
    <scope>NUCLEOTIDE SEQUENCE [LARGE SCALE GENOMIC DNA]</scope>
    <source>
        <strain evidence="3 4">IEC33</strain>
    </source>
</reference>
<dbReference type="AlphaFoldDB" id="A0A1X2A3Z3"/>
<evidence type="ECO:0000313" key="4">
    <source>
        <dbReference type="Proteomes" id="UP000193285"/>
    </source>
</evidence>
<keyword evidence="1" id="KW-0732">Signal</keyword>
<dbReference type="RefSeq" id="WP_085246424.1">
    <property type="nucleotide sequence ID" value="NZ_LQPN01000080.1"/>
</dbReference>
<dbReference type="Proteomes" id="UP000193285">
    <property type="component" value="Unassembled WGS sequence"/>
</dbReference>
<evidence type="ECO:0000259" key="2">
    <source>
        <dbReference type="Pfam" id="PF05305"/>
    </source>
</evidence>
<accession>A0A1X2A3Z3</accession>
<feature type="signal peptide" evidence="1">
    <location>
        <begin position="1"/>
        <end position="20"/>
    </location>
</feature>